<evidence type="ECO:0000313" key="9">
    <source>
        <dbReference type="EMBL" id="ROT86267.1"/>
    </source>
</evidence>
<evidence type="ECO:0000256" key="6">
    <source>
        <dbReference type="ARBA" id="ARBA00023136"/>
    </source>
</evidence>
<dbReference type="RefSeq" id="WP_221179690.1">
    <property type="nucleotide sequence ID" value="NZ_QRAJ01000013.1"/>
</dbReference>
<protein>
    <submittedName>
        <fullName evidence="9">Conjugal transfer protein</fullName>
    </submittedName>
</protein>
<evidence type="ECO:0000313" key="10">
    <source>
        <dbReference type="Proteomes" id="UP000285266"/>
    </source>
</evidence>
<dbReference type="InterPro" id="IPR032689">
    <property type="entry name" value="TraG-D_C"/>
</dbReference>
<dbReference type="InterPro" id="IPR051539">
    <property type="entry name" value="T4SS-coupling_protein"/>
</dbReference>
<gene>
    <name evidence="9" type="ORF">BMONG18_1587</name>
</gene>
<feature type="transmembrane region" description="Helical" evidence="7">
    <location>
        <begin position="72"/>
        <end position="96"/>
    </location>
</feature>
<name>A0A423UC48_9BIFI</name>
<accession>A0A423UC48</accession>
<dbReference type="Gene3D" id="3.40.50.300">
    <property type="entry name" value="P-loop containing nucleotide triphosphate hydrolases"/>
    <property type="match status" value="1"/>
</dbReference>
<organism evidence="9 10">
    <name type="scientific">Bifidobacterium mongoliense</name>
    <dbReference type="NCBI Taxonomy" id="518643"/>
    <lineage>
        <taxon>Bacteria</taxon>
        <taxon>Bacillati</taxon>
        <taxon>Actinomycetota</taxon>
        <taxon>Actinomycetes</taxon>
        <taxon>Bifidobacteriales</taxon>
        <taxon>Bifidobacteriaceae</taxon>
        <taxon>Bifidobacterium</taxon>
    </lineage>
</organism>
<dbReference type="SUPFAM" id="SSF52540">
    <property type="entry name" value="P-loop containing nucleoside triphosphate hydrolases"/>
    <property type="match status" value="1"/>
</dbReference>
<dbReference type="PANTHER" id="PTHR37937:SF1">
    <property type="entry name" value="CONJUGATIVE TRANSFER: DNA TRANSPORT"/>
    <property type="match status" value="1"/>
</dbReference>
<comment type="subcellular location">
    <subcellularLocation>
        <location evidence="1">Cell membrane</location>
        <topology evidence="1">Multi-pass membrane protein</topology>
    </subcellularLocation>
</comment>
<keyword evidence="3" id="KW-1003">Cell membrane</keyword>
<comment type="similarity">
    <text evidence="2">Belongs to the VirD4/TraG family.</text>
</comment>
<evidence type="ECO:0000256" key="3">
    <source>
        <dbReference type="ARBA" id="ARBA00022475"/>
    </source>
</evidence>
<dbReference type="InterPro" id="IPR027417">
    <property type="entry name" value="P-loop_NTPase"/>
</dbReference>
<dbReference type="Proteomes" id="UP000285266">
    <property type="component" value="Unassembled WGS sequence"/>
</dbReference>
<evidence type="ECO:0000256" key="5">
    <source>
        <dbReference type="ARBA" id="ARBA00022989"/>
    </source>
</evidence>
<keyword evidence="5 7" id="KW-1133">Transmembrane helix</keyword>
<dbReference type="Pfam" id="PF02534">
    <property type="entry name" value="T4SS-DNA_transf"/>
    <property type="match status" value="1"/>
</dbReference>
<evidence type="ECO:0000256" key="4">
    <source>
        <dbReference type="ARBA" id="ARBA00022692"/>
    </source>
</evidence>
<proteinExistence type="inferred from homology"/>
<evidence type="ECO:0000256" key="2">
    <source>
        <dbReference type="ARBA" id="ARBA00008806"/>
    </source>
</evidence>
<keyword evidence="6 7" id="KW-0472">Membrane</keyword>
<comment type="caution">
    <text evidence="9">The sequence shown here is derived from an EMBL/GenBank/DDBJ whole genome shotgun (WGS) entry which is preliminary data.</text>
</comment>
<dbReference type="PANTHER" id="PTHR37937">
    <property type="entry name" value="CONJUGATIVE TRANSFER: DNA TRANSPORT"/>
    <property type="match status" value="1"/>
</dbReference>
<evidence type="ECO:0000259" key="8">
    <source>
        <dbReference type="Pfam" id="PF12696"/>
    </source>
</evidence>
<dbReference type="EMBL" id="QRAJ01000013">
    <property type="protein sequence ID" value="ROT86267.1"/>
    <property type="molecule type" value="Genomic_DNA"/>
</dbReference>
<dbReference type="AlphaFoldDB" id="A0A423UC48"/>
<dbReference type="Pfam" id="PF12696">
    <property type="entry name" value="TraG-D_C"/>
    <property type="match status" value="1"/>
</dbReference>
<evidence type="ECO:0000256" key="1">
    <source>
        <dbReference type="ARBA" id="ARBA00004651"/>
    </source>
</evidence>
<feature type="domain" description="TraD/TraG TraM recognition site" evidence="8">
    <location>
        <begin position="414"/>
        <end position="532"/>
    </location>
</feature>
<evidence type="ECO:0000256" key="7">
    <source>
        <dbReference type="SAM" id="Phobius"/>
    </source>
</evidence>
<dbReference type="InterPro" id="IPR003688">
    <property type="entry name" value="TraG/VirD4"/>
</dbReference>
<dbReference type="GO" id="GO:0005886">
    <property type="term" value="C:plasma membrane"/>
    <property type="evidence" value="ECO:0007669"/>
    <property type="project" value="UniProtKB-SubCell"/>
</dbReference>
<sequence length="575" mass="62895">MATNNRRKQPNGLSDQNILIFGGVAIALLALALAWCGWWLGTLLKTHAAPPMTNPYRVAFGLADRSLTWPGFYGWIAVGLVAVAMCGVVAAGFWFYAQRRRGRSRVDDAAKHMGVGRDIESLRERHAAEVAKRLGVQADTPGIVLGRLVASGAKVYMTWEDLLIAIAGPRTGKTTCLVIPSILDAPGPVLATSNKRDIIDAVRGPRSCKGTVWAFDPQQVCDEPQTWWWNPLSYVTDETKADKLAGYFMAATTDPDARKDAFFDSAGQNLVSALLLAAALDGLPITRIWHWLTHPNDRRPVDILIEHEYEQIADGLEADIDAPDKQRQGVYATAMRLCRVLTNRRAMRWVNPPAEGTLPCFDAAAFVRSDDTLCSMSREGEGSAGALTLALTAAVTEAAEAYARTLPGGRLQKPMLNVLDEAANVCRWRDLPDLYSHYGSRGIIIETFLQSWSQGEGVWGAAGMKKLWSAANMSLYMGGVREEGFLRDMSGLVGEYEYRQRQVGFQQGHSSSNVSNSRDTILSIDDLASLPRGRELLLSSGNRPVLLKTMPWMRRADADAIQASINDANGTGDEA</sequence>
<keyword evidence="4 7" id="KW-0812">Transmembrane</keyword>
<feature type="transmembrane region" description="Helical" evidence="7">
    <location>
        <begin position="20"/>
        <end position="40"/>
    </location>
</feature>
<dbReference type="CDD" id="cd01127">
    <property type="entry name" value="TrwB_TraG_TraD_VirD4"/>
    <property type="match status" value="1"/>
</dbReference>
<reference evidence="9 10" key="1">
    <citation type="submission" date="2018-07" db="EMBL/GenBank/DDBJ databases">
        <title>The role of parmesan cheese in vectoring bovine microbiota.</title>
        <authorList>
            <person name="Lugli G.A."/>
            <person name="Milani C."/>
        </authorList>
    </citation>
    <scope>NUCLEOTIDE SEQUENCE [LARGE SCALE GENOMIC DNA]</scope>
    <source>
        <strain evidence="9 10">BMONG18</strain>
    </source>
</reference>